<dbReference type="Gene3D" id="2.60.40.60">
    <property type="entry name" value="Cadherins"/>
    <property type="match status" value="1"/>
</dbReference>
<keyword evidence="9" id="KW-0732">Signal</keyword>
<dbReference type="Proteomes" id="UP000194236">
    <property type="component" value="Unassembled WGS sequence"/>
</dbReference>
<evidence type="ECO:0000256" key="7">
    <source>
        <dbReference type="ARBA" id="ARBA00023180"/>
    </source>
</evidence>
<keyword evidence="7" id="KW-0325">Glycoprotein</keyword>
<dbReference type="PANTHER" id="PTHR24028:SF328">
    <property type="entry name" value="CADHERIN-3"/>
    <property type="match status" value="1"/>
</dbReference>
<reference evidence="11 12" key="1">
    <citation type="submission" date="2017-03" db="EMBL/GenBank/DDBJ databases">
        <title>Genome Survey of Euroglyphus maynei.</title>
        <authorList>
            <person name="Arlian L.G."/>
            <person name="Morgan M.S."/>
            <person name="Rider S.D."/>
        </authorList>
    </citation>
    <scope>NUCLEOTIDE SEQUENCE [LARGE SCALE GENOMIC DNA]</scope>
    <source>
        <strain evidence="11">Arlian Lab</strain>
        <tissue evidence="11">Whole body</tissue>
    </source>
</reference>
<comment type="subcellular location">
    <subcellularLocation>
        <location evidence="1">Membrane</location>
        <topology evidence="1">Single-pass membrane protein</topology>
    </subcellularLocation>
</comment>
<dbReference type="GO" id="GO:0005509">
    <property type="term" value="F:calcium ion binding"/>
    <property type="evidence" value="ECO:0007669"/>
    <property type="project" value="UniProtKB-UniRule"/>
</dbReference>
<dbReference type="InterPro" id="IPR020894">
    <property type="entry name" value="Cadherin_CS"/>
</dbReference>
<dbReference type="OrthoDB" id="6252479at2759"/>
<dbReference type="CDD" id="cd11304">
    <property type="entry name" value="Cadherin_repeat"/>
    <property type="match status" value="1"/>
</dbReference>
<dbReference type="PROSITE" id="PS50268">
    <property type="entry name" value="CADHERIN_2"/>
    <property type="match status" value="1"/>
</dbReference>
<dbReference type="AlphaFoldDB" id="A0A1Y3ARC2"/>
<gene>
    <name evidence="11" type="ORF">BLA29_008961</name>
</gene>
<dbReference type="InterPro" id="IPR050174">
    <property type="entry name" value="Protocadherin/Cadherin-CA"/>
</dbReference>
<evidence type="ECO:0000256" key="5">
    <source>
        <dbReference type="ARBA" id="ARBA00022989"/>
    </source>
</evidence>
<dbReference type="PROSITE" id="PS00232">
    <property type="entry name" value="CADHERIN_1"/>
    <property type="match status" value="1"/>
</dbReference>
<sequence>MSIIAFALFINYVIPSCYAYSDTVHFEVKENSPPQTYVGRIPTKNGFHYHINDDSPIEFHLDSETGVIVTTDVPLDRESNALYNFVILSSSPTYPIQVKIRVLDVNDNGPIWPDYINTNLTFSESAPIGT</sequence>
<accession>A0A1Y3ARC2</accession>
<evidence type="ECO:0000256" key="4">
    <source>
        <dbReference type="ARBA" id="ARBA00022837"/>
    </source>
</evidence>
<dbReference type="PANTHER" id="PTHR24028">
    <property type="entry name" value="CADHERIN-87A"/>
    <property type="match status" value="1"/>
</dbReference>
<keyword evidence="2" id="KW-0812">Transmembrane</keyword>
<feature type="domain" description="Cadherin" evidence="10">
    <location>
        <begin position="47"/>
        <end position="112"/>
    </location>
</feature>
<keyword evidence="4 8" id="KW-0106">Calcium</keyword>
<protein>
    <recommendedName>
        <fullName evidence="10">Cadherin domain-containing protein</fullName>
    </recommendedName>
</protein>
<evidence type="ECO:0000259" key="10">
    <source>
        <dbReference type="PROSITE" id="PS50268"/>
    </source>
</evidence>
<dbReference type="InterPro" id="IPR002126">
    <property type="entry name" value="Cadherin-like_dom"/>
</dbReference>
<feature type="chain" id="PRO_5012215133" description="Cadherin domain-containing protein" evidence="9">
    <location>
        <begin position="20"/>
        <end position="130"/>
    </location>
</feature>
<evidence type="ECO:0000256" key="2">
    <source>
        <dbReference type="ARBA" id="ARBA00022692"/>
    </source>
</evidence>
<keyword evidence="12" id="KW-1185">Reference proteome</keyword>
<organism evidence="11 12">
    <name type="scientific">Euroglyphus maynei</name>
    <name type="common">Mayne's house dust mite</name>
    <dbReference type="NCBI Taxonomy" id="6958"/>
    <lineage>
        <taxon>Eukaryota</taxon>
        <taxon>Metazoa</taxon>
        <taxon>Ecdysozoa</taxon>
        <taxon>Arthropoda</taxon>
        <taxon>Chelicerata</taxon>
        <taxon>Arachnida</taxon>
        <taxon>Acari</taxon>
        <taxon>Acariformes</taxon>
        <taxon>Sarcoptiformes</taxon>
        <taxon>Astigmata</taxon>
        <taxon>Psoroptidia</taxon>
        <taxon>Analgoidea</taxon>
        <taxon>Pyroglyphidae</taxon>
        <taxon>Pyroglyphinae</taxon>
        <taxon>Euroglyphus</taxon>
    </lineage>
</organism>
<keyword evidence="3" id="KW-0677">Repeat</keyword>
<keyword evidence="5" id="KW-1133">Transmembrane helix</keyword>
<evidence type="ECO:0000313" key="11">
    <source>
        <dbReference type="EMBL" id="OTF70557.1"/>
    </source>
</evidence>
<evidence type="ECO:0000256" key="3">
    <source>
        <dbReference type="ARBA" id="ARBA00022737"/>
    </source>
</evidence>
<keyword evidence="6" id="KW-0472">Membrane</keyword>
<dbReference type="EMBL" id="MUJZ01065179">
    <property type="protein sequence ID" value="OTF70557.1"/>
    <property type="molecule type" value="Genomic_DNA"/>
</dbReference>
<dbReference type="SUPFAM" id="SSF49313">
    <property type="entry name" value="Cadherin-like"/>
    <property type="match status" value="1"/>
</dbReference>
<evidence type="ECO:0000256" key="1">
    <source>
        <dbReference type="ARBA" id="ARBA00004167"/>
    </source>
</evidence>
<feature type="signal peptide" evidence="9">
    <location>
        <begin position="1"/>
        <end position="19"/>
    </location>
</feature>
<dbReference type="InterPro" id="IPR015919">
    <property type="entry name" value="Cadherin-like_sf"/>
</dbReference>
<dbReference type="GO" id="GO:0007156">
    <property type="term" value="P:homophilic cell adhesion via plasma membrane adhesion molecules"/>
    <property type="evidence" value="ECO:0007669"/>
    <property type="project" value="InterPro"/>
</dbReference>
<evidence type="ECO:0000256" key="6">
    <source>
        <dbReference type="ARBA" id="ARBA00023136"/>
    </source>
</evidence>
<comment type="caution">
    <text evidence="11">The sequence shown here is derived from an EMBL/GenBank/DDBJ whole genome shotgun (WGS) entry which is preliminary data.</text>
</comment>
<evidence type="ECO:0000256" key="8">
    <source>
        <dbReference type="PROSITE-ProRule" id="PRU00043"/>
    </source>
</evidence>
<evidence type="ECO:0000256" key="9">
    <source>
        <dbReference type="SAM" id="SignalP"/>
    </source>
</evidence>
<feature type="non-terminal residue" evidence="11">
    <location>
        <position position="130"/>
    </location>
</feature>
<proteinExistence type="predicted"/>
<dbReference type="Pfam" id="PF25374">
    <property type="entry name" value="Cadherin_FAT4_N"/>
    <property type="match status" value="1"/>
</dbReference>
<dbReference type="SMART" id="SM00112">
    <property type="entry name" value="CA"/>
    <property type="match status" value="1"/>
</dbReference>
<evidence type="ECO:0000313" key="12">
    <source>
        <dbReference type="Proteomes" id="UP000194236"/>
    </source>
</evidence>
<dbReference type="GO" id="GO:0005886">
    <property type="term" value="C:plasma membrane"/>
    <property type="evidence" value="ECO:0007669"/>
    <property type="project" value="InterPro"/>
</dbReference>
<name>A0A1Y3ARC2_EURMA</name>
<dbReference type="FunFam" id="2.60.40.60:FF:000143">
    <property type="entry name" value="FAT atypical cadherin 4"/>
    <property type="match status" value="1"/>
</dbReference>